<dbReference type="NCBIfam" id="TIGR01767">
    <property type="entry name" value="MTRK"/>
    <property type="match status" value="1"/>
</dbReference>
<reference evidence="6 7" key="1">
    <citation type="submission" date="2018-05" db="EMBL/GenBank/DDBJ databases">
        <title>Genomic Encyclopedia of Type Strains, Phase IV (KMG-IV): sequencing the most valuable type-strain genomes for metagenomic binning, comparative biology and taxonomic classification.</title>
        <authorList>
            <person name="Goeker M."/>
        </authorList>
    </citation>
    <scope>NUCLEOTIDE SEQUENCE [LARGE SCALE GENOMIC DNA]</scope>
    <source>
        <strain evidence="6 7">DSM 24906</strain>
    </source>
</reference>
<dbReference type="RefSeq" id="WP_109605979.1">
    <property type="nucleotide sequence ID" value="NZ_JAMHJO010000002.1"/>
</dbReference>
<dbReference type="Proteomes" id="UP000245921">
    <property type="component" value="Unassembled WGS sequence"/>
</dbReference>
<dbReference type="PIRSF" id="PIRSF031134">
    <property type="entry name" value="MTRK"/>
    <property type="match status" value="1"/>
</dbReference>
<keyword evidence="3" id="KW-0547">Nucleotide-binding</keyword>
<keyword evidence="4 6" id="KW-0418">Kinase</keyword>
<accession>A0AA45HHQ6</accession>
<dbReference type="InterPro" id="IPR011009">
    <property type="entry name" value="Kinase-like_dom_sf"/>
</dbReference>
<dbReference type="AlphaFoldDB" id="A0AA45HHQ6"/>
<comment type="similarity">
    <text evidence="1">Belongs to the methylthioribose kinase family.</text>
</comment>
<gene>
    <name evidence="6" type="ORF">C7380_1201</name>
</gene>
<dbReference type="InterPro" id="IPR009212">
    <property type="entry name" value="Methylthioribose_kinase"/>
</dbReference>
<dbReference type="GO" id="GO:0009086">
    <property type="term" value="P:methionine biosynthetic process"/>
    <property type="evidence" value="ECO:0007669"/>
    <property type="project" value="InterPro"/>
</dbReference>
<proteinExistence type="inferred from homology"/>
<evidence type="ECO:0000313" key="6">
    <source>
        <dbReference type="EMBL" id="PWJ88063.1"/>
    </source>
</evidence>
<protein>
    <submittedName>
        <fullName evidence="6">5'-methylthioribose kinase</fullName>
    </submittedName>
</protein>
<keyword evidence="2" id="KW-0808">Transferase</keyword>
<evidence type="ECO:0000313" key="7">
    <source>
        <dbReference type="Proteomes" id="UP000245921"/>
    </source>
</evidence>
<dbReference type="Gene3D" id="3.90.1200.10">
    <property type="match status" value="1"/>
</dbReference>
<dbReference type="GO" id="GO:0005524">
    <property type="term" value="F:ATP binding"/>
    <property type="evidence" value="ECO:0007669"/>
    <property type="project" value="UniProtKB-KW"/>
</dbReference>
<evidence type="ECO:0000256" key="2">
    <source>
        <dbReference type="ARBA" id="ARBA00022679"/>
    </source>
</evidence>
<dbReference type="Gene3D" id="3.30.200.20">
    <property type="entry name" value="Phosphorylase Kinase, domain 1"/>
    <property type="match status" value="1"/>
</dbReference>
<comment type="caution">
    <text evidence="6">The sequence shown here is derived from an EMBL/GenBank/DDBJ whole genome shotgun (WGS) entry which is preliminary data.</text>
</comment>
<dbReference type="GO" id="GO:0046522">
    <property type="term" value="F:S-methyl-5-thioribose kinase activity"/>
    <property type="evidence" value="ECO:0007669"/>
    <property type="project" value="InterPro"/>
</dbReference>
<sequence length="405" mass="47847">MNYKPFTDQEVIKYVYDNTNIFENINLLSCEEIGDGNLNLVFRIRDKKNKKSVIVKQALDYLRVAGDNWPLTRQRVKFESECLKIENDLTNGMCPKIYKYDTNMCCIVMEDLVDYEIMRKGLISGKKYNHFANNLSTFLSEVLFKTSDIFMNPVEKKKLMMNFINPELCKITEDLVFTDPYYDSESNNVNPELRDYLENYFWKNNELITNVEIMKEKFMTHSQSLIHGDLHTGSIFINDKDLKIFDAEFAFYGPSSFDIGAVIANLLLNYISWGGKDVSKEFRNDFRNYLKNSIIELWNLFEFKFKKLWDEKANKYYKSKEFRDIYVENLFHDSIGFSSCKMMRRCVGLAHVEDIDEIRDLKKRANVQKLVLKIGEFLIINRNDIESIEKLMSIIEELTSKYEII</sequence>
<evidence type="ECO:0000256" key="1">
    <source>
        <dbReference type="ARBA" id="ARBA00010165"/>
    </source>
</evidence>
<dbReference type="PANTHER" id="PTHR34273">
    <property type="entry name" value="METHYLTHIORIBOSE KINASE"/>
    <property type="match status" value="1"/>
</dbReference>
<evidence type="ECO:0000256" key="4">
    <source>
        <dbReference type="ARBA" id="ARBA00022777"/>
    </source>
</evidence>
<name>A0AA45HHQ6_9BACT</name>
<dbReference type="EMBL" id="QGGI01000020">
    <property type="protein sequence ID" value="PWJ88063.1"/>
    <property type="molecule type" value="Genomic_DNA"/>
</dbReference>
<keyword evidence="5" id="KW-0067">ATP-binding</keyword>
<dbReference type="PANTHER" id="PTHR34273:SF2">
    <property type="entry name" value="METHYLTHIORIBOSE KINASE"/>
    <property type="match status" value="1"/>
</dbReference>
<dbReference type="SUPFAM" id="SSF56112">
    <property type="entry name" value="Protein kinase-like (PK-like)"/>
    <property type="match status" value="1"/>
</dbReference>
<organism evidence="6 7">
    <name type="scientific">Oceanotoga teriensis</name>
    <dbReference type="NCBI Taxonomy" id="515440"/>
    <lineage>
        <taxon>Bacteria</taxon>
        <taxon>Thermotogati</taxon>
        <taxon>Thermotogota</taxon>
        <taxon>Thermotogae</taxon>
        <taxon>Petrotogales</taxon>
        <taxon>Petrotogaceae</taxon>
        <taxon>Oceanotoga</taxon>
    </lineage>
</organism>
<evidence type="ECO:0000256" key="5">
    <source>
        <dbReference type="ARBA" id="ARBA00022840"/>
    </source>
</evidence>
<evidence type="ECO:0000256" key="3">
    <source>
        <dbReference type="ARBA" id="ARBA00022741"/>
    </source>
</evidence>
<keyword evidence="7" id="KW-1185">Reference proteome</keyword>